<keyword evidence="2" id="KW-0560">Oxidoreductase</keyword>
<comment type="caution">
    <text evidence="3">The sequence shown here is derived from an EMBL/GenBank/DDBJ whole genome shotgun (WGS) entry which is preliminary data.</text>
</comment>
<dbReference type="GO" id="GO:0016491">
    <property type="term" value="F:oxidoreductase activity"/>
    <property type="evidence" value="ECO:0007669"/>
    <property type="project" value="UniProtKB-KW"/>
</dbReference>
<protein>
    <submittedName>
        <fullName evidence="3">3-oxoacyl-ACP reductase</fullName>
    </submittedName>
</protein>
<reference evidence="3 4" key="1">
    <citation type="submission" date="2019-12" db="EMBL/GenBank/DDBJ databases">
        <title>Complete genome sequence of Leuconostoc lactis strain AVN1 provides insights into metabolic potential.</title>
        <authorList>
            <person name="Besrour N."/>
            <person name="Najjari A."/>
            <person name="Fhoula I."/>
            <person name="Jaballah S."/>
            <person name="Klibi N."/>
            <person name="Ouzari H.I."/>
        </authorList>
    </citation>
    <scope>NUCLEOTIDE SEQUENCE [LARGE SCALE GENOMIC DNA]</scope>
    <source>
        <strain evidence="3 4">AVN1</strain>
    </source>
</reference>
<dbReference type="GO" id="GO:0008206">
    <property type="term" value="P:bile acid metabolic process"/>
    <property type="evidence" value="ECO:0007669"/>
    <property type="project" value="UniProtKB-ARBA"/>
</dbReference>
<dbReference type="RefSeq" id="WP_029509342.1">
    <property type="nucleotide sequence ID" value="NZ_CP016598.1"/>
</dbReference>
<comment type="similarity">
    <text evidence="1">Belongs to the short-chain dehydrogenases/reductases (SDR) family.</text>
</comment>
<dbReference type="EMBL" id="WSZI01000013">
    <property type="protein sequence ID" value="MWN21039.1"/>
    <property type="molecule type" value="Genomic_DNA"/>
</dbReference>
<dbReference type="Gene3D" id="3.40.50.720">
    <property type="entry name" value="NAD(P)-binding Rossmann-like Domain"/>
    <property type="match status" value="1"/>
</dbReference>
<evidence type="ECO:0000313" key="4">
    <source>
        <dbReference type="Proteomes" id="UP000478636"/>
    </source>
</evidence>
<dbReference type="InterPro" id="IPR020904">
    <property type="entry name" value="Sc_DH/Rdtase_CS"/>
</dbReference>
<dbReference type="Proteomes" id="UP000478636">
    <property type="component" value="Unassembled WGS sequence"/>
</dbReference>
<dbReference type="PRINTS" id="PR00081">
    <property type="entry name" value="GDHRDH"/>
</dbReference>
<dbReference type="CDD" id="cd05233">
    <property type="entry name" value="SDR_c"/>
    <property type="match status" value="1"/>
</dbReference>
<dbReference type="NCBIfam" id="NF005118">
    <property type="entry name" value="PRK06550.1"/>
    <property type="match status" value="1"/>
</dbReference>
<dbReference type="InterPro" id="IPR036291">
    <property type="entry name" value="NAD(P)-bd_dom_sf"/>
</dbReference>
<dbReference type="Pfam" id="PF13561">
    <property type="entry name" value="adh_short_C2"/>
    <property type="match status" value="1"/>
</dbReference>
<dbReference type="AlphaFoldDB" id="A0A6L7ACW4"/>
<evidence type="ECO:0000256" key="1">
    <source>
        <dbReference type="ARBA" id="ARBA00006484"/>
    </source>
</evidence>
<dbReference type="PROSITE" id="PS00061">
    <property type="entry name" value="ADH_SHORT"/>
    <property type="match status" value="1"/>
</dbReference>
<dbReference type="PANTHER" id="PTHR43477">
    <property type="entry name" value="DIHYDROANTICAPSIN 7-DEHYDROGENASE"/>
    <property type="match status" value="1"/>
</dbReference>
<dbReference type="PANTHER" id="PTHR43477:SF1">
    <property type="entry name" value="DIHYDROANTICAPSIN 7-DEHYDROGENASE"/>
    <property type="match status" value="1"/>
</dbReference>
<accession>A0A6L7ACW4</accession>
<evidence type="ECO:0000313" key="3">
    <source>
        <dbReference type="EMBL" id="MWN21039.1"/>
    </source>
</evidence>
<dbReference type="InterPro" id="IPR051122">
    <property type="entry name" value="SDR_DHRS6-like"/>
</dbReference>
<dbReference type="KEGG" id="llf:BCR17_00295"/>
<gene>
    <name evidence="3" type="ORF">GQS40_05030</name>
</gene>
<dbReference type="FunFam" id="3.40.50.720:FF:000084">
    <property type="entry name" value="Short-chain dehydrogenase reductase"/>
    <property type="match status" value="1"/>
</dbReference>
<evidence type="ECO:0000256" key="2">
    <source>
        <dbReference type="ARBA" id="ARBA00023002"/>
    </source>
</evidence>
<proteinExistence type="inferred from homology"/>
<dbReference type="SUPFAM" id="SSF51735">
    <property type="entry name" value="NAD(P)-binding Rossmann-fold domains"/>
    <property type="match status" value="1"/>
</dbReference>
<name>A0A6L7ACW4_LEULA</name>
<sequence>MIEQDYQNKHILVTGAASGIGFSQLETYLAAGANVYALDFQPISLVHPRLQTYQIDLRDHDALTALATDLTNRVDFDILLNTAGVLDDYQPSLATNLAEWQRVLDTNLTPMFILSNAVLPAMLARGYGHIINMASIAGFSAGGGGAAYTTSKHAIIGYTKQLAFDYAPQGLHVNAIAPGAIATPMNAADFAGEGAMAKQVAAQTPARRWATAQEVADLTLYLTSPQADYINGAVLPIDGGWTLGH</sequence>
<organism evidence="3 4">
    <name type="scientific">Leuconostoc lactis</name>
    <dbReference type="NCBI Taxonomy" id="1246"/>
    <lineage>
        <taxon>Bacteria</taxon>
        <taxon>Bacillati</taxon>
        <taxon>Bacillota</taxon>
        <taxon>Bacilli</taxon>
        <taxon>Lactobacillales</taxon>
        <taxon>Lactobacillaceae</taxon>
        <taxon>Leuconostoc</taxon>
    </lineage>
</organism>
<dbReference type="InterPro" id="IPR002347">
    <property type="entry name" value="SDR_fam"/>
</dbReference>
<dbReference type="PRINTS" id="PR00080">
    <property type="entry name" value="SDRFAMILY"/>
</dbReference>